<dbReference type="EMBL" id="GBRH01282502">
    <property type="protein sequence ID" value="JAD15393.1"/>
    <property type="molecule type" value="Transcribed_RNA"/>
</dbReference>
<evidence type="ECO:0000313" key="2">
    <source>
        <dbReference type="EMBL" id="JAD15393.1"/>
    </source>
</evidence>
<reference evidence="2" key="1">
    <citation type="submission" date="2014-09" db="EMBL/GenBank/DDBJ databases">
        <authorList>
            <person name="Magalhaes I.L.F."/>
            <person name="Oliveira U."/>
            <person name="Santos F.R."/>
            <person name="Vidigal T.H.D.A."/>
            <person name="Brescovit A.D."/>
            <person name="Santos A.J."/>
        </authorList>
    </citation>
    <scope>NUCLEOTIDE SEQUENCE</scope>
    <source>
        <tissue evidence="2">Shoot tissue taken approximately 20 cm above the soil surface</tissue>
    </source>
</reference>
<organism evidence="2">
    <name type="scientific">Arundo donax</name>
    <name type="common">Giant reed</name>
    <name type="synonym">Donax arundinaceus</name>
    <dbReference type="NCBI Taxonomy" id="35708"/>
    <lineage>
        <taxon>Eukaryota</taxon>
        <taxon>Viridiplantae</taxon>
        <taxon>Streptophyta</taxon>
        <taxon>Embryophyta</taxon>
        <taxon>Tracheophyta</taxon>
        <taxon>Spermatophyta</taxon>
        <taxon>Magnoliopsida</taxon>
        <taxon>Liliopsida</taxon>
        <taxon>Poales</taxon>
        <taxon>Poaceae</taxon>
        <taxon>PACMAD clade</taxon>
        <taxon>Arundinoideae</taxon>
        <taxon>Arundineae</taxon>
        <taxon>Arundo</taxon>
    </lineage>
</organism>
<dbReference type="AlphaFoldDB" id="A0A0A8XRI4"/>
<reference evidence="2" key="2">
    <citation type="journal article" date="2015" name="Data Brief">
        <title>Shoot transcriptome of the giant reed, Arundo donax.</title>
        <authorList>
            <person name="Barrero R.A."/>
            <person name="Guerrero F.D."/>
            <person name="Moolhuijzen P."/>
            <person name="Goolsby J.A."/>
            <person name="Tidwell J."/>
            <person name="Bellgard S.E."/>
            <person name="Bellgard M.I."/>
        </authorList>
    </citation>
    <scope>NUCLEOTIDE SEQUENCE</scope>
    <source>
        <tissue evidence="2">Shoot tissue taken approximately 20 cm above the soil surface</tissue>
    </source>
</reference>
<feature type="region of interest" description="Disordered" evidence="1">
    <location>
        <begin position="26"/>
        <end position="49"/>
    </location>
</feature>
<accession>A0A0A8XRI4</accession>
<name>A0A0A8XRI4_ARUDO</name>
<sequence length="49" mass="5848">MVIFFLEHAGELPIIALRRERSFHNTHTHPHTLGHFVNTSTQQREKKHF</sequence>
<protein>
    <submittedName>
        <fullName evidence="2">Uncharacterized protein</fullName>
    </submittedName>
</protein>
<evidence type="ECO:0000256" key="1">
    <source>
        <dbReference type="SAM" id="MobiDB-lite"/>
    </source>
</evidence>
<proteinExistence type="predicted"/>